<evidence type="ECO:0000313" key="4">
    <source>
        <dbReference type="Proteomes" id="UP000562982"/>
    </source>
</evidence>
<dbReference type="OrthoDB" id="9909688at2"/>
<dbReference type="Proteomes" id="UP000254958">
    <property type="component" value="Unassembled WGS sequence"/>
</dbReference>
<dbReference type="EMBL" id="JABEQI010000004">
    <property type="protein sequence ID" value="MBB2186473.1"/>
    <property type="molecule type" value="Genomic_DNA"/>
</dbReference>
<dbReference type="AlphaFoldDB" id="A0A370G5N5"/>
<protein>
    <submittedName>
        <fullName evidence="2">Uncharacterized protein</fullName>
    </submittedName>
</protein>
<dbReference type="EMBL" id="QQAW01000004">
    <property type="protein sequence ID" value="RDI38139.1"/>
    <property type="molecule type" value="Genomic_DNA"/>
</dbReference>
<evidence type="ECO:0000313" key="1">
    <source>
        <dbReference type="EMBL" id="MBB2186473.1"/>
    </source>
</evidence>
<gene>
    <name evidence="2" type="ORF">C7453_10476</name>
    <name evidence="1" type="ORF">HLH32_08735</name>
</gene>
<dbReference type="RefSeq" id="WP_141288967.1">
    <property type="nucleotide sequence ID" value="NZ_BJMI01000016.1"/>
</dbReference>
<reference evidence="1 4" key="2">
    <citation type="submission" date="2020-04" db="EMBL/GenBank/DDBJ databases">
        <title>Description of novel Gluconacetobacter.</title>
        <authorList>
            <person name="Sombolestani A."/>
        </authorList>
    </citation>
    <scope>NUCLEOTIDE SEQUENCE [LARGE SCALE GENOMIC DNA]</scope>
    <source>
        <strain evidence="1 4">LMG 1382</strain>
    </source>
</reference>
<name>A0A370G5N5_GLULI</name>
<comment type="caution">
    <text evidence="2">The sequence shown here is derived from an EMBL/GenBank/DDBJ whole genome shotgun (WGS) entry which is preliminary data.</text>
</comment>
<dbReference type="Proteomes" id="UP000562982">
    <property type="component" value="Unassembled WGS sequence"/>
</dbReference>
<evidence type="ECO:0000313" key="3">
    <source>
        <dbReference type="Proteomes" id="UP000254958"/>
    </source>
</evidence>
<reference evidence="2 3" key="1">
    <citation type="submission" date="2018-07" db="EMBL/GenBank/DDBJ databases">
        <title>Genomic Encyclopedia of Type Strains, Phase IV (KMG-IV): sequencing the most valuable type-strain genomes for metagenomic binning, comparative biology and taxonomic classification.</title>
        <authorList>
            <person name="Goeker M."/>
        </authorList>
    </citation>
    <scope>NUCLEOTIDE SEQUENCE [LARGE SCALE GENOMIC DNA]</scope>
    <source>
        <strain evidence="2 3">DSM 5603</strain>
    </source>
</reference>
<organism evidence="2 3">
    <name type="scientific">Gluconacetobacter liquefaciens</name>
    <name type="common">Acetobacter liquefaciens</name>
    <dbReference type="NCBI Taxonomy" id="89584"/>
    <lineage>
        <taxon>Bacteria</taxon>
        <taxon>Pseudomonadati</taxon>
        <taxon>Pseudomonadota</taxon>
        <taxon>Alphaproteobacteria</taxon>
        <taxon>Acetobacterales</taxon>
        <taxon>Acetobacteraceae</taxon>
        <taxon>Gluconacetobacter</taxon>
    </lineage>
</organism>
<keyword evidence="3" id="KW-1185">Reference proteome</keyword>
<sequence>MRRKASPVATPDRIAAITQQTRDLGMLSVLMIGASRAALLDDHPRPSDYAMAMEWVGVEIDRRVAAIEEMLS</sequence>
<evidence type="ECO:0000313" key="2">
    <source>
        <dbReference type="EMBL" id="RDI38139.1"/>
    </source>
</evidence>
<accession>A0A370G5N5</accession>
<proteinExistence type="predicted"/>